<dbReference type="InterPro" id="IPR035293">
    <property type="entry name" value="Vac17"/>
</dbReference>
<dbReference type="RefSeq" id="XP_017986464.1">
    <property type="nucleotide sequence ID" value="XM_018131648.1"/>
</dbReference>
<dbReference type="AlphaFoldDB" id="A0A109UXR3"/>
<dbReference type="Pfam" id="PF17321">
    <property type="entry name" value="Vac17"/>
    <property type="match status" value="1"/>
</dbReference>
<gene>
    <name evidence="1" type="ORF">AW171_hschr31304</name>
</gene>
<dbReference type="GO" id="GO:0043495">
    <property type="term" value="F:protein-membrane adaptor activity"/>
    <property type="evidence" value="ECO:0007669"/>
    <property type="project" value="InterPro"/>
</dbReference>
<accession>A0A109UXR3</accession>
<name>A0A109UXR3_9SACH</name>
<organism evidence="1 2">
    <name type="scientific">Eremothecium sinecaudum</name>
    <dbReference type="NCBI Taxonomy" id="45286"/>
    <lineage>
        <taxon>Eukaryota</taxon>
        <taxon>Fungi</taxon>
        <taxon>Dikarya</taxon>
        <taxon>Ascomycota</taxon>
        <taxon>Saccharomycotina</taxon>
        <taxon>Saccharomycetes</taxon>
        <taxon>Saccharomycetales</taxon>
        <taxon>Saccharomycetaceae</taxon>
        <taxon>Eremothecium</taxon>
    </lineage>
</organism>
<proteinExistence type="predicted"/>
<sequence length="457" mass="51380">MDYLEETIDLVLDKAQGTFTRLSNLAYKQTLGDNIYMNNYDCRNYEYDGFGRANCSNKEGFSEEKLYEKYLAQLASLIIQTQFMKDKLRSGQGLSVDPLTINRLNEEVEEISLYLDELVPESVYAASICSSPGSIAQSFVLRPLRIVQKLQNEVQVSNAIDSNDAILQSESLGSSAIMFGTSPPATHKVNRNGRRTLRCSKSLAANMGSSKNGSIASSSTQSFFNERRRLSVSIFDEAEYLSEEDTLFTYSFSDLPSAVTRKLVGQQDEILHEDSDEGISNEQSLITHHSIRTPIPQWENGHQTTICDITPSQINFKIEYNDGNDSRKLLENVLSSYSNPRYHQNWFSVNINELLSKLKAFNPKTFVTSETGSREAGESPSKHIIKGYQRPTISTKSAARSPATHECSIIVERNGTKIFNKINERPQILTSRISYGALVEALNTEFTFPDHNVVYNK</sequence>
<evidence type="ECO:0000313" key="1">
    <source>
        <dbReference type="EMBL" id="AMD19468.1"/>
    </source>
</evidence>
<keyword evidence="2" id="KW-1185">Reference proteome</keyword>
<dbReference type="GO" id="GO:0000011">
    <property type="term" value="P:vacuole inheritance"/>
    <property type="evidence" value="ECO:0007669"/>
    <property type="project" value="InterPro"/>
</dbReference>
<protein>
    <submittedName>
        <fullName evidence="1">HCL683Wp</fullName>
    </submittedName>
</protein>
<dbReference type="EMBL" id="CP014243">
    <property type="protein sequence ID" value="AMD19468.1"/>
    <property type="molecule type" value="Genomic_DNA"/>
</dbReference>
<evidence type="ECO:0000313" key="2">
    <source>
        <dbReference type="Proteomes" id="UP000243052"/>
    </source>
</evidence>
<dbReference type="OrthoDB" id="4070503at2759"/>
<dbReference type="STRING" id="45286.A0A109UXR3"/>
<dbReference type="GeneID" id="28722670"/>
<reference evidence="1 2" key="1">
    <citation type="submission" date="2016-01" db="EMBL/GenBank/DDBJ databases">
        <title>Genome sequence of the yeast Holleya sinecauda.</title>
        <authorList>
            <person name="Dietrich F.S."/>
        </authorList>
    </citation>
    <scope>NUCLEOTIDE SEQUENCE [LARGE SCALE GENOMIC DNA]</scope>
    <source>
        <strain evidence="1 2">ATCC 58844</strain>
    </source>
</reference>
<dbReference type="Proteomes" id="UP000243052">
    <property type="component" value="Chromosome iii"/>
</dbReference>